<dbReference type="PANTHER" id="PTHR46797:SF1">
    <property type="entry name" value="METHYLPHOSPHONATE SYNTHASE"/>
    <property type="match status" value="1"/>
</dbReference>
<evidence type="ECO:0000313" key="5">
    <source>
        <dbReference type="Proteomes" id="UP000700706"/>
    </source>
</evidence>
<evidence type="ECO:0000259" key="3">
    <source>
        <dbReference type="PROSITE" id="PS50943"/>
    </source>
</evidence>
<dbReference type="InterPro" id="IPR011051">
    <property type="entry name" value="RmlC_Cupin_sf"/>
</dbReference>
<dbReference type="PROSITE" id="PS50943">
    <property type="entry name" value="HTH_CROC1"/>
    <property type="match status" value="1"/>
</dbReference>
<dbReference type="GO" id="GO:0003700">
    <property type="term" value="F:DNA-binding transcription factor activity"/>
    <property type="evidence" value="ECO:0007669"/>
    <property type="project" value="TreeGrafter"/>
</dbReference>
<keyword evidence="1" id="KW-0238">DNA-binding</keyword>
<evidence type="ECO:0000256" key="2">
    <source>
        <dbReference type="SAM" id="MobiDB-lite"/>
    </source>
</evidence>
<reference evidence="4" key="1">
    <citation type="submission" date="2020-06" db="EMBL/GenBank/DDBJ databases">
        <title>Stable isotope informed genome-resolved metagenomics uncovers potential trophic interactions in rhizosphere soil.</title>
        <authorList>
            <person name="Starr E.P."/>
            <person name="Shi S."/>
            <person name="Blazewicz S.J."/>
            <person name="Koch B.J."/>
            <person name="Probst A.J."/>
            <person name="Hungate B.A."/>
            <person name="Pett-Ridge J."/>
            <person name="Firestone M.K."/>
            <person name="Banfield J.F."/>
        </authorList>
    </citation>
    <scope>NUCLEOTIDE SEQUENCE</scope>
    <source>
        <strain evidence="4">YM_69_17</strain>
    </source>
</reference>
<gene>
    <name evidence="4" type="ORF">JF625_03285</name>
</gene>
<dbReference type="CDD" id="cd00093">
    <property type="entry name" value="HTH_XRE"/>
    <property type="match status" value="1"/>
</dbReference>
<dbReference type="Proteomes" id="UP000700706">
    <property type="component" value="Unassembled WGS sequence"/>
</dbReference>
<dbReference type="GO" id="GO:0005829">
    <property type="term" value="C:cytosol"/>
    <property type="evidence" value="ECO:0007669"/>
    <property type="project" value="TreeGrafter"/>
</dbReference>
<dbReference type="PANTHER" id="PTHR46797">
    <property type="entry name" value="HTH-TYPE TRANSCRIPTIONAL REGULATOR"/>
    <property type="match status" value="1"/>
</dbReference>
<dbReference type="CDD" id="cd02209">
    <property type="entry name" value="cupin_XRE_C"/>
    <property type="match status" value="1"/>
</dbReference>
<accession>A0A952FK63</accession>
<dbReference type="InterPro" id="IPR014710">
    <property type="entry name" value="RmlC-like_jellyroll"/>
</dbReference>
<comment type="caution">
    <text evidence="4">The sequence shown here is derived from an EMBL/GenBank/DDBJ whole genome shotgun (WGS) entry which is preliminary data.</text>
</comment>
<evidence type="ECO:0000313" key="4">
    <source>
        <dbReference type="EMBL" id="MBW8724169.1"/>
    </source>
</evidence>
<feature type="region of interest" description="Disordered" evidence="2">
    <location>
        <begin position="1"/>
        <end position="20"/>
    </location>
</feature>
<dbReference type="InterPro" id="IPR001387">
    <property type="entry name" value="Cro/C1-type_HTH"/>
</dbReference>
<evidence type="ECO:0000256" key="1">
    <source>
        <dbReference type="ARBA" id="ARBA00023125"/>
    </source>
</evidence>
<dbReference type="AlphaFoldDB" id="A0A952FK63"/>
<dbReference type="Pfam" id="PF07883">
    <property type="entry name" value="Cupin_2"/>
    <property type="match status" value="1"/>
</dbReference>
<dbReference type="InterPro" id="IPR010982">
    <property type="entry name" value="Lambda_DNA-bd_dom_sf"/>
</dbReference>
<proteinExistence type="predicted"/>
<dbReference type="Pfam" id="PF01381">
    <property type="entry name" value="HTH_3"/>
    <property type="match status" value="1"/>
</dbReference>
<dbReference type="InterPro" id="IPR050807">
    <property type="entry name" value="TransReg_Diox_bact_type"/>
</dbReference>
<name>A0A952FK63_9PROT</name>
<dbReference type="Gene3D" id="2.60.120.10">
    <property type="entry name" value="Jelly Rolls"/>
    <property type="match status" value="1"/>
</dbReference>
<dbReference type="SUPFAM" id="SSF47413">
    <property type="entry name" value="lambda repressor-like DNA-binding domains"/>
    <property type="match status" value="1"/>
</dbReference>
<dbReference type="EMBL" id="JAEKLZ010000081">
    <property type="protein sequence ID" value="MBW8724169.1"/>
    <property type="molecule type" value="Genomic_DNA"/>
</dbReference>
<sequence length="207" mass="22178">MTIEEVNTPTDNAPGGAEAETTAAVARRVAELRRARRLSLDGLARLSGVSKGMLVQIENARSNPSIATLCRVAAALGVSVAQLVELGGEDVVRLVAPEEAARLWAGPEGGRAVLLVGSEGPDMLELWHWEMKPKERHVSDPHPAGTRELLHVTAGTLLLEVEGRPHEVQAGTSVLLHSDRPHAYACKGARAVHFTMAVMEPQAMRRS</sequence>
<dbReference type="SMART" id="SM00530">
    <property type="entry name" value="HTH_XRE"/>
    <property type="match status" value="1"/>
</dbReference>
<organism evidence="4 5">
    <name type="scientific">Inquilinus limosus</name>
    <dbReference type="NCBI Taxonomy" id="171674"/>
    <lineage>
        <taxon>Bacteria</taxon>
        <taxon>Pseudomonadati</taxon>
        <taxon>Pseudomonadota</taxon>
        <taxon>Alphaproteobacteria</taxon>
        <taxon>Rhodospirillales</taxon>
        <taxon>Rhodospirillaceae</taxon>
        <taxon>Inquilinus</taxon>
    </lineage>
</organism>
<feature type="domain" description="HTH cro/C1-type" evidence="3">
    <location>
        <begin position="29"/>
        <end position="83"/>
    </location>
</feature>
<dbReference type="Gene3D" id="1.10.260.40">
    <property type="entry name" value="lambda repressor-like DNA-binding domains"/>
    <property type="match status" value="1"/>
</dbReference>
<dbReference type="SUPFAM" id="SSF51182">
    <property type="entry name" value="RmlC-like cupins"/>
    <property type="match status" value="1"/>
</dbReference>
<dbReference type="GO" id="GO:0003677">
    <property type="term" value="F:DNA binding"/>
    <property type="evidence" value="ECO:0007669"/>
    <property type="project" value="UniProtKB-KW"/>
</dbReference>
<feature type="compositionally biased region" description="Polar residues" evidence="2">
    <location>
        <begin position="1"/>
        <end position="11"/>
    </location>
</feature>
<protein>
    <submittedName>
        <fullName evidence="4">Helix-turn-helix domain-containing protein</fullName>
    </submittedName>
</protein>
<dbReference type="InterPro" id="IPR013096">
    <property type="entry name" value="Cupin_2"/>
</dbReference>